<feature type="chain" id="PRO_5010987682" evidence="1">
    <location>
        <begin position="25"/>
        <end position="150"/>
    </location>
</feature>
<proteinExistence type="predicted"/>
<keyword evidence="1" id="KW-0732">Signal</keyword>
<dbReference type="Proteomes" id="UP000193077">
    <property type="component" value="Unassembled WGS sequence"/>
</dbReference>
<protein>
    <submittedName>
        <fullName evidence="2">Uncharacterized protein</fullName>
    </submittedName>
</protein>
<gene>
    <name evidence="2" type="ORF">TRL7639_02490</name>
</gene>
<organism evidence="2 3">
    <name type="scientific">Falsiruegeria litorea R37</name>
    <dbReference type="NCBI Taxonomy" id="1200284"/>
    <lineage>
        <taxon>Bacteria</taxon>
        <taxon>Pseudomonadati</taxon>
        <taxon>Pseudomonadota</taxon>
        <taxon>Alphaproteobacteria</taxon>
        <taxon>Rhodobacterales</taxon>
        <taxon>Roseobacteraceae</taxon>
        <taxon>Falsiruegeria</taxon>
    </lineage>
</organism>
<sequence length="150" mass="16259">MISPRITLAIVVSTLFLVPVQTLADSANIYLCDTDFSKSHSKGFRPDDVAFQIIDGAKKGRAVDPLNYHYGKIAKAKQTFAEDGSVTLAWRMQVPTTEGFQMGGNMKVVFDPATMTGTIRSHIPSRLVDGGTVIGNLSCKKVKGLPQKKS</sequence>
<accession>A0A1Y5SV56</accession>
<dbReference type="AlphaFoldDB" id="A0A1Y5SV56"/>
<reference evidence="2 3" key="1">
    <citation type="submission" date="2017-03" db="EMBL/GenBank/DDBJ databases">
        <authorList>
            <person name="Afonso C.L."/>
            <person name="Miller P.J."/>
            <person name="Scott M.A."/>
            <person name="Spackman E."/>
            <person name="Goraichik I."/>
            <person name="Dimitrov K.M."/>
            <person name="Suarez D.L."/>
            <person name="Swayne D.E."/>
        </authorList>
    </citation>
    <scope>NUCLEOTIDE SEQUENCE [LARGE SCALE GENOMIC DNA]</scope>
    <source>
        <strain evidence="2 3">CECT 7639</strain>
    </source>
</reference>
<evidence type="ECO:0000313" key="3">
    <source>
        <dbReference type="Proteomes" id="UP000193077"/>
    </source>
</evidence>
<name>A0A1Y5SV56_9RHOB</name>
<dbReference type="RefSeq" id="WP_133057651.1">
    <property type="nucleotide sequence ID" value="NZ_FWFO01000001.1"/>
</dbReference>
<dbReference type="EMBL" id="FWFO01000001">
    <property type="protein sequence ID" value="SLN45871.1"/>
    <property type="molecule type" value="Genomic_DNA"/>
</dbReference>
<feature type="signal peptide" evidence="1">
    <location>
        <begin position="1"/>
        <end position="24"/>
    </location>
</feature>
<keyword evidence="3" id="KW-1185">Reference proteome</keyword>
<evidence type="ECO:0000256" key="1">
    <source>
        <dbReference type="SAM" id="SignalP"/>
    </source>
</evidence>
<evidence type="ECO:0000313" key="2">
    <source>
        <dbReference type="EMBL" id="SLN45871.1"/>
    </source>
</evidence>